<evidence type="ECO:0000313" key="2">
    <source>
        <dbReference type="Proteomes" id="UP000307440"/>
    </source>
</evidence>
<dbReference type="OrthoDB" id="3223806at2759"/>
<feature type="non-terminal residue" evidence="1">
    <location>
        <position position="1"/>
    </location>
</feature>
<keyword evidence="2" id="KW-1185">Reference proteome</keyword>
<accession>A0A5C3K8W6</accession>
<evidence type="ECO:0000313" key="1">
    <source>
        <dbReference type="EMBL" id="TFK16338.1"/>
    </source>
</evidence>
<proteinExistence type="predicted"/>
<protein>
    <submittedName>
        <fullName evidence="1">Uncharacterized protein</fullName>
    </submittedName>
</protein>
<dbReference type="Proteomes" id="UP000307440">
    <property type="component" value="Unassembled WGS sequence"/>
</dbReference>
<gene>
    <name evidence="1" type="ORF">FA15DRAFT_761448</name>
</gene>
<dbReference type="EMBL" id="ML210941">
    <property type="protein sequence ID" value="TFK16338.1"/>
    <property type="molecule type" value="Genomic_DNA"/>
</dbReference>
<sequence>GYGSGGGYPIWFILDDPLRSETGFIKVFVATQPVDGTDAHRRTVWRRRPLAQEVHTSETHDP</sequence>
<organism evidence="1 2">
    <name type="scientific">Coprinopsis marcescibilis</name>
    <name type="common">Agaric fungus</name>
    <name type="synonym">Psathyrella marcescibilis</name>
    <dbReference type="NCBI Taxonomy" id="230819"/>
    <lineage>
        <taxon>Eukaryota</taxon>
        <taxon>Fungi</taxon>
        <taxon>Dikarya</taxon>
        <taxon>Basidiomycota</taxon>
        <taxon>Agaricomycotina</taxon>
        <taxon>Agaricomycetes</taxon>
        <taxon>Agaricomycetidae</taxon>
        <taxon>Agaricales</taxon>
        <taxon>Agaricineae</taxon>
        <taxon>Psathyrellaceae</taxon>
        <taxon>Coprinopsis</taxon>
    </lineage>
</organism>
<dbReference type="AlphaFoldDB" id="A0A5C3K8W6"/>
<name>A0A5C3K8W6_COPMA</name>
<reference evidence="1 2" key="1">
    <citation type="journal article" date="2019" name="Nat. Ecol. Evol.">
        <title>Megaphylogeny resolves global patterns of mushroom evolution.</title>
        <authorList>
            <person name="Varga T."/>
            <person name="Krizsan K."/>
            <person name="Foldi C."/>
            <person name="Dima B."/>
            <person name="Sanchez-Garcia M."/>
            <person name="Sanchez-Ramirez S."/>
            <person name="Szollosi G.J."/>
            <person name="Szarkandi J.G."/>
            <person name="Papp V."/>
            <person name="Albert L."/>
            <person name="Andreopoulos W."/>
            <person name="Angelini C."/>
            <person name="Antonin V."/>
            <person name="Barry K.W."/>
            <person name="Bougher N.L."/>
            <person name="Buchanan P."/>
            <person name="Buyck B."/>
            <person name="Bense V."/>
            <person name="Catcheside P."/>
            <person name="Chovatia M."/>
            <person name="Cooper J."/>
            <person name="Damon W."/>
            <person name="Desjardin D."/>
            <person name="Finy P."/>
            <person name="Geml J."/>
            <person name="Haridas S."/>
            <person name="Hughes K."/>
            <person name="Justo A."/>
            <person name="Karasinski D."/>
            <person name="Kautmanova I."/>
            <person name="Kiss B."/>
            <person name="Kocsube S."/>
            <person name="Kotiranta H."/>
            <person name="LaButti K.M."/>
            <person name="Lechner B.E."/>
            <person name="Liimatainen K."/>
            <person name="Lipzen A."/>
            <person name="Lukacs Z."/>
            <person name="Mihaltcheva S."/>
            <person name="Morgado L.N."/>
            <person name="Niskanen T."/>
            <person name="Noordeloos M.E."/>
            <person name="Ohm R.A."/>
            <person name="Ortiz-Santana B."/>
            <person name="Ovrebo C."/>
            <person name="Racz N."/>
            <person name="Riley R."/>
            <person name="Savchenko A."/>
            <person name="Shiryaev A."/>
            <person name="Soop K."/>
            <person name="Spirin V."/>
            <person name="Szebenyi C."/>
            <person name="Tomsovsky M."/>
            <person name="Tulloss R.E."/>
            <person name="Uehling J."/>
            <person name="Grigoriev I.V."/>
            <person name="Vagvolgyi C."/>
            <person name="Papp T."/>
            <person name="Martin F.M."/>
            <person name="Miettinen O."/>
            <person name="Hibbett D.S."/>
            <person name="Nagy L.G."/>
        </authorList>
    </citation>
    <scope>NUCLEOTIDE SEQUENCE [LARGE SCALE GENOMIC DNA]</scope>
    <source>
        <strain evidence="1 2">CBS 121175</strain>
    </source>
</reference>